<evidence type="ECO:0000256" key="1">
    <source>
        <dbReference type="SAM" id="MobiDB-lite"/>
    </source>
</evidence>
<feature type="region of interest" description="Disordered" evidence="1">
    <location>
        <begin position="1"/>
        <end position="64"/>
    </location>
</feature>
<dbReference type="AlphaFoldDB" id="A0A5E4BTL6"/>
<organism evidence="2 3">
    <name type="scientific">Marmota monax</name>
    <name type="common">Woodchuck</name>
    <dbReference type="NCBI Taxonomy" id="9995"/>
    <lineage>
        <taxon>Eukaryota</taxon>
        <taxon>Metazoa</taxon>
        <taxon>Chordata</taxon>
        <taxon>Craniata</taxon>
        <taxon>Vertebrata</taxon>
        <taxon>Euteleostomi</taxon>
        <taxon>Mammalia</taxon>
        <taxon>Eutheria</taxon>
        <taxon>Euarchontoglires</taxon>
        <taxon>Glires</taxon>
        <taxon>Rodentia</taxon>
        <taxon>Sciuromorpha</taxon>
        <taxon>Sciuridae</taxon>
        <taxon>Xerinae</taxon>
        <taxon>Marmotini</taxon>
        <taxon>Marmota</taxon>
    </lineage>
</organism>
<feature type="compositionally biased region" description="Basic and acidic residues" evidence="1">
    <location>
        <begin position="15"/>
        <end position="35"/>
    </location>
</feature>
<feature type="region of interest" description="Disordered" evidence="1">
    <location>
        <begin position="100"/>
        <end position="124"/>
    </location>
</feature>
<feature type="compositionally biased region" description="Basic and acidic residues" evidence="1">
    <location>
        <begin position="50"/>
        <end position="64"/>
    </location>
</feature>
<comment type="caution">
    <text evidence="2">The sequence shown here is derived from an EMBL/GenBank/DDBJ whole genome shotgun (WGS) entry which is preliminary data.</text>
</comment>
<dbReference type="EMBL" id="CABDUW010000644">
    <property type="protein sequence ID" value="VTJ72845.1"/>
    <property type="molecule type" value="Genomic_DNA"/>
</dbReference>
<sequence length="124" mass="13602">MKNVEGDMMSITDDQGAKREGRERPRGGDEGREEIQLWPQTLKNAPETDEGSRQPRRTDSDKLRRDFARIILEREEEDRGCGEALVTSAVLLLKGGNGGFGAWQDGPRGGGSQAPHLQQTARGG</sequence>
<dbReference type="Proteomes" id="UP000335636">
    <property type="component" value="Unassembled WGS sequence"/>
</dbReference>
<keyword evidence="3" id="KW-1185">Reference proteome</keyword>
<feature type="compositionally biased region" description="Gly residues" evidence="1">
    <location>
        <begin position="100"/>
        <end position="112"/>
    </location>
</feature>
<reference evidence="2" key="1">
    <citation type="submission" date="2019-04" db="EMBL/GenBank/DDBJ databases">
        <authorList>
            <person name="Alioto T."/>
            <person name="Alioto T."/>
        </authorList>
    </citation>
    <scope>NUCLEOTIDE SEQUENCE [LARGE SCALE GENOMIC DNA]</scope>
</reference>
<protein>
    <submittedName>
        <fullName evidence="2">Uncharacterized protein</fullName>
    </submittedName>
</protein>
<name>A0A5E4BTL6_MARMO</name>
<accession>A0A5E4BTL6</accession>
<gene>
    <name evidence="2" type="ORF">MONAX_5E027617</name>
</gene>
<evidence type="ECO:0000313" key="2">
    <source>
        <dbReference type="EMBL" id="VTJ72845.1"/>
    </source>
</evidence>
<evidence type="ECO:0000313" key="3">
    <source>
        <dbReference type="Proteomes" id="UP000335636"/>
    </source>
</evidence>
<feature type="compositionally biased region" description="Polar residues" evidence="1">
    <location>
        <begin position="115"/>
        <end position="124"/>
    </location>
</feature>
<proteinExistence type="predicted"/>